<evidence type="ECO:0000256" key="4">
    <source>
        <dbReference type="ARBA" id="ARBA00022729"/>
    </source>
</evidence>
<keyword evidence="10" id="KW-1185">Reference proteome</keyword>
<evidence type="ECO:0000313" key="9">
    <source>
        <dbReference type="EMBL" id="MFC3195680.1"/>
    </source>
</evidence>
<evidence type="ECO:0000259" key="8">
    <source>
        <dbReference type="PROSITE" id="PS50198"/>
    </source>
</evidence>
<evidence type="ECO:0000256" key="7">
    <source>
        <dbReference type="PROSITE-ProRule" id="PRU00278"/>
    </source>
</evidence>
<dbReference type="PANTHER" id="PTHR47245">
    <property type="entry name" value="PEPTIDYLPROLYL ISOMERASE"/>
    <property type="match status" value="1"/>
</dbReference>
<dbReference type="Pfam" id="PF13145">
    <property type="entry name" value="Rotamase_2"/>
    <property type="match status" value="2"/>
</dbReference>
<evidence type="ECO:0000256" key="1">
    <source>
        <dbReference type="ARBA" id="ARBA00000971"/>
    </source>
</evidence>
<comment type="catalytic activity">
    <reaction evidence="1">
        <text>[protein]-peptidylproline (omega=180) = [protein]-peptidylproline (omega=0)</text>
        <dbReference type="Rhea" id="RHEA:16237"/>
        <dbReference type="Rhea" id="RHEA-COMP:10747"/>
        <dbReference type="Rhea" id="RHEA-COMP:10748"/>
        <dbReference type="ChEBI" id="CHEBI:83833"/>
        <dbReference type="ChEBI" id="CHEBI:83834"/>
        <dbReference type="EC" id="5.2.1.8"/>
    </reaction>
</comment>
<keyword evidence="5 7" id="KW-0697">Rotamase</keyword>
<dbReference type="InterPro" id="IPR027304">
    <property type="entry name" value="Trigger_fact/SurA_dom_sf"/>
</dbReference>
<dbReference type="EC" id="5.2.1.8" evidence="3"/>
<dbReference type="Gene3D" id="3.10.50.40">
    <property type="match status" value="1"/>
</dbReference>
<feature type="domain" description="PpiC" evidence="8">
    <location>
        <begin position="139"/>
        <end position="235"/>
    </location>
</feature>
<comment type="caution">
    <text evidence="9">The sequence shown here is derived from an EMBL/GenBank/DDBJ whole genome shotgun (WGS) entry which is preliminary data.</text>
</comment>
<proteinExistence type="inferred from homology"/>
<evidence type="ECO:0000256" key="2">
    <source>
        <dbReference type="ARBA" id="ARBA00007656"/>
    </source>
</evidence>
<protein>
    <recommendedName>
        <fullName evidence="3">peptidylprolyl isomerase</fullName>
        <ecNumber evidence="3">5.2.1.8</ecNumber>
    </recommendedName>
</protein>
<dbReference type="RefSeq" id="WP_077412335.1">
    <property type="nucleotide sequence ID" value="NZ_JBHRTS010000009.1"/>
</dbReference>
<gene>
    <name evidence="9" type="ORF">ACFODZ_15605</name>
</gene>
<name>A0ABV7JC26_9GAMM</name>
<dbReference type="PROSITE" id="PS50198">
    <property type="entry name" value="PPIC_PPIASE_2"/>
    <property type="match status" value="1"/>
</dbReference>
<keyword evidence="4" id="KW-0732">Signal</keyword>
<dbReference type="InterPro" id="IPR050245">
    <property type="entry name" value="PrsA_foldase"/>
</dbReference>
<dbReference type="GO" id="GO:0016853">
    <property type="term" value="F:isomerase activity"/>
    <property type="evidence" value="ECO:0007669"/>
    <property type="project" value="UniProtKB-KW"/>
</dbReference>
<comment type="similarity">
    <text evidence="2">Belongs to the PpiC/parvulin rotamase family.</text>
</comment>
<evidence type="ECO:0000313" key="10">
    <source>
        <dbReference type="Proteomes" id="UP001595533"/>
    </source>
</evidence>
<sequence>MKQIIIISMLFLLSACGTHDQKRLSDDVVLASSQELSVTLAELREHITDLPVHLRWNSELDPQQWYADQINLIMIQKLLLTEAKLIGYEQDPKYLNKVRNLERMVYSSQYLNEFQPPQKPSEAELKNHYEEHLDEFVFPESRRVFHIFQSHKEGVETTKQRMQSLRNRLIKGENIQLLAPEYSESESRHKKGLIGLIKQGDLSADFDRVVFKLNINQPSELIRTADGYHIFVVSEVLPAQSYSFESVQGMILQRLQVQHTLAFIQEKAELLEPPEPFMVPDMDQLQQLMRQGNPQAPLIQVGNYSKPMAQFMFEMREMQAKMGAVRDPQMGLKMLTETAYREWIYQHMQAEQATPAHPDRLAKAKEDLLIDEYRPVKLRAYVNQNPQLLNDYFAGNEMRFSTPVMVQLKRLQIPIEEGINLMPDLEQLISRLDLGEVKLEEVAEQYQGQVQPLPLMNAQNLKRIDPRMLRFAFLLNPQEHTPPYRTENHYIILKLIERKEAKVQPLATIRDQVMNQFIRSHSADLFSQLKEQLLSEVKIHRTLLSDVHLSLQQ</sequence>
<dbReference type="SUPFAM" id="SSF54534">
    <property type="entry name" value="FKBP-like"/>
    <property type="match status" value="2"/>
</dbReference>
<reference evidence="10" key="1">
    <citation type="journal article" date="2019" name="Int. J. Syst. Evol. Microbiol.">
        <title>The Global Catalogue of Microorganisms (GCM) 10K type strain sequencing project: providing services to taxonomists for standard genome sequencing and annotation.</title>
        <authorList>
            <consortium name="The Broad Institute Genomics Platform"/>
            <consortium name="The Broad Institute Genome Sequencing Center for Infectious Disease"/>
            <person name="Wu L."/>
            <person name="Ma J."/>
        </authorList>
    </citation>
    <scope>NUCLEOTIDE SEQUENCE [LARGE SCALE GENOMIC DNA]</scope>
    <source>
        <strain evidence="10">KCTC 42953</strain>
    </source>
</reference>
<dbReference type="Proteomes" id="UP001595533">
    <property type="component" value="Unassembled WGS sequence"/>
</dbReference>
<dbReference type="PROSITE" id="PS51257">
    <property type="entry name" value="PROKAR_LIPOPROTEIN"/>
    <property type="match status" value="1"/>
</dbReference>
<evidence type="ECO:0000256" key="3">
    <source>
        <dbReference type="ARBA" id="ARBA00013194"/>
    </source>
</evidence>
<evidence type="ECO:0000256" key="6">
    <source>
        <dbReference type="ARBA" id="ARBA00023235"/>
    </source>
</evidence>
<organism evidence="9 10">
    <name type="scientific">Marinicella sediminis</name>
    <dbReference type="NCBI Taxonomy" id="1792834"/>
    <lineage>
        <taxon>Bacteria</taxon>
        <taxon>Pseudomonadati</taxon>
        <taxon>Pseudomonadota</taxon>
        <taxon>Gammaproteobacteria</taxon>
        <taxon>Lysobacterales</taxon>
        <taxon>Marinicellaceae</taxon>
        <taxon>Marinicella</taxon>
    </lineage>
</organism>
<keyword evidence="6 7" id="KW-0413">Isomerase</keyword>
<accession>A0ABV7JC26</accession>
<dbReference type="InterPro" id="IPR000297">
    <property type="entry name" value="PPIase_PpiC"/>
</dbReference>
<dbReference type="PANTHER" id="PTHR47245:SF1">
    <property type="entry name" value="FOLDASE PROTEIN PRSA"/>
    <property type="match status" value="1"/>
</dbReference>
<evidence type="ECO:0000256" key="5">
    <source>
        <dbReference type="ARBA" id="ARBA00023110"/>
    </source>
</evidence>
<dbReference type="EMBL" id="JBHRTS010000009">
    <property type="protein sequence ID" value="MFC3195680.1"/>
    <property type="molecule type" value="Genomic_DNA"/>
</dbReference>
<dbReference type="SUPFAM" id="SSF109998">
    <property type="entry name" value="Triger factor/SurA peptide-binding domain-like"/>
    <property type="match status" value="1"/>
</dbReference>
<dbReference type="InterPro" id="IPR046357">
    <property type="entry name" value="PPIase_dom_sf"/>
</dbReference>